<proteinExistence type="predicted"/>
<organism evidence="3 4">
    <name type="scientific">Candidatus Magasanikbacteria bacterium CG10_big_fil_rev_8_21_14_0_10_47_10</name>
    <dbReference type="NCBI Taxonomy" id="1974652"/>
    <lineage>
        <taxon>Bacteria</taxon>
        <taxon>Candidatus Magasanikiibacteriota</taxon>
    </lineage>
</organism>
<dbReference type="PANTHER" id="PTHR45947:SF3">
    <property type="entry name" value="SULFOQUINOVOSYL TRANSFERASE SQD2"/>
    <property type="match status" value="1"/>
</dbReference>
<dbReference type="Pfam" id="PF13579">
    <property type="entry name" value="Glyco_trans_4_4"/>
    <property type="match status" value="1"/>
</dbReference>
<reference evidence="4" key="1">
    <citation type="submission" date="2017-09" db="EMBL/GenBank/DDBJ databases">
        <title>Depth-based differentiation of microbial function through sediment-hosted aquifers and enrichment of novel symbionts in the deep terrestrial subsurface.</title>
        <authorList>
            <person name="Probst A.J."/>
            <person name="Ladd B."/>
            <person name="Jarett J.K."/>
            <person name="Geller-Mcgrath D.E."/>
            <person name="Sieber C.M.K."/>
            <person name="Emerson J.B."/>
            <person name="Anantharaman K."/>
            <person name="Thomas B.C."/>
            <person name="Malmstrom R."/>
            <person name="Stieglmeier M."/>
            <person name="Klingl A."/>
            <person name="Woyke T."/>
            <person name="Ryan C.M."/>
            <person name="Banfield J.F."/>
        </authorList>
    </citation>
    <scope>NUCLEOTIDE SEQUENCE [LARGE SCALE GENOMIC DNA]</scope>
</reference>
<dbReference type="PANTHER" id="PTHR45947">
    <property type="entry name" value="SULFOQUINOVOSYL TRANSFERASE SQD2"/>
    <property type="match status" value="1"/>
</dbReference>
<name>A0A2H0TPV3_9BACT</name>
<evidence type="ECO:0000259" key="1">
    <source>
        <dbReference type="Pfam" id="PF00534"/>
    </source>
</evidence>
<dbReference type="Pfam" id="PF00534">
    <property type="entry name" value="Glycos_transf_1"/>
    <property type="match status" value="1"/>
</dbReference>
<evidence type="ECO:0000259" key="2">
    <source>
        <dbReference type="Pfam" id="PF13579"/>
    </source>
</evidence>
<gene>
    <name evidence="3" type="ORF">COU35_03980</name>
</gene>
<dbReference type="EMBL" id="PFCB01000028">
    <property type="protein sequence ID" value="PIR74190.1"/>
    <property type="molecule type" value="Genomic_DNA"/>
</dbReference>
<dbReference type="Proteomes" id="UP000230154">
    <property type="component" value="Unassembled WGS sequence"/>
</dbReference>
<evidence type="ECO:0000313" key="4">
    <source>
        <dbReference type="Proteomes" id="UP000230154"/>
    </source>
</evidence>
<protein>
    <recommendedName>
        <fullName evidence="5">Glycosyl transferase family 1 domain-containing protein</fullName>
    </recommendedName>
</protein>
<dbReference type="CDD" id="cd03801">
    <property type="entry name" value="GT4_PimA-like"/>
    <property type="match status" value="1"/>
</dbReference>
<dbReference type="InterPro" id="IPR028098">
    <property type="entry name" value="Glyco_trans_4-like_N"/>
</dbReference>
<evidence type="ECO:0000313" key="3">
    <source>
        <dbReference type="EMBL" id="PIR74190.1"/>
    </source>
</evidence>
<feature type="domain" description="Glycosyltransferase subfamily 4-like N-terminal" evidence="2">
    <location>
        <begin position="15"/>
        <end position="181"/>
    </location>
</feature>
<comment type="caution">
    <text evidence="3">The sequence shown here is derived from an EMBL/GenBank/DDBJ whole genome shotgun (WGS) entry which is preliminary data.</text>
</comment>
<feature type="domain" description="Glycosyl transferase family 1" evidence="1">
    <location>
        <begin position="188"/>
        <end position="343"/>
    </location>
</feature>
<sequence>MNILLAADIFPPQTGGPATYVVALANALREKGERVKIVTLNPDADVRVTQSTYRVAHGNKVSRYAQYVYLLWKHSADADGIYAMGPVNAGLPAFIVSRIRQTKFVVKVVGDYAWEQGVQRYNVDQGIDAFQVSSHPSLVVKALRFIQSLVVKNAHLVIVPSQYLQTLVRGWGAERVEAIYNAVAIPNEKHDGEKRERPDDIWLVTVARLVPWKGMIVLIDVMHRLKNDFPALQLKIIGDGPTRKDIESHVSRLALDETVHLLGVCSRNETLSHMRQADAFILNSGYEGLSHAILEAMMLGTFVLASNSSGNPELIRAAGTGTLFVYNDRDDLEKAIRTFLIDRPNGRPPEDFFETFSFDTMMNNTQQALRQICNS</sequence>
<dbReference type="AlphaFoldDB" id="A0A2H0TPV3"/>
<evidence type="ECO:0008006" key="5">
    <source>
        <dbReference type="Google" id="ProtNLM"/>
    </source>
</evidence>
<dbReference type="SUPFAM" id="SSF53756">
    <property type="entry name" value="UDP-Glycosyltransferase/glycogen phosphorylase"/>
    <property type="match status" value="1"/>
</dbReference>
<dbReference type="InterPro" id="IPR001296">
    <property type="entry name" value="Glyco_trans_1"/>
</dbReference>
<dbReference type="InterPro" id="IPR050194">
    <property type="entry name" value="Glycosyltransferase_grp1"/>
</dbReference>
<accession>A0A2H0TPV3</accession>
<dbReference type="Gene3D" id="3.40.50.2000">
    <property type="entry name" value="Glycogen Phosphorylase B"/>
    <property type="match status" value="2"/>
</dbReference>
<dbReference type="GO" id="GO:0016757">
    <property type="term" value="F:glycosyltransferase activity"/>
    <property type="evidence" value="ECO:0007669"/>
    <property type="project" value="InterPro"/>
</dbReference>